<feature type="compositionally biased region" description="Low complexity" evidence="1">
    <location>
        <begin position="25"/>
        <end position="38"/>
    </location>
</feature>
<evidence type="ECO:0000313" key="2">
    <source>
        <dbReference type="EMBL" id="KAG4416033.1"/>
    </source>
</evidence>
<protein>
    <recommendedName>
        <fullName evidence="4">Mucin-7 protein</fullName>
    </recommendedName>
</protein>
<feature type="compositionally biased region" description="Basic and acidic residues" evidence="1">
    <location>
        <begin position="167"/>
        <end position="178"/>
    </location>
</feature>
<feature type="compositionally biased region" description="Basic and acidic residues" evidence="1">
    <location>
        <begin position="92"/>
        <end position="106"/>
    </location>
</feature>
<feature type="compositionally biased region" description="Low complexity" evidence="1">
    <location>
        <begin position="338"/>
        <end position="368"/>
    </location>
</feature>
<feature type="compositionally biased region" description="Basic and acidic residues" evidence="1">
    <location>
        <begin position="132"/>
        <end position="149"/>
    </location>
</feature>
<evidence type="ECO:0000313" key="3">
    <source>
        <dbReference type="Proteomes" id="UP000664132"/>
    </source>
</evidence>
<feature type="compositionally biased region" description="Polar residues" evidence="1">
    <location>
        <begin position="296"/>
        <end position="307"/>
    </location>
</feature>
<keyword evidence="3" id="KW-1185">Reference proteome</keyword>
<dbReference type="OrthoDB" id="3600083at2759"/>
<feature type="compositionally biased region" description="Polar residues" evidence="1">
    <location>
        <begin position="316"/>
        <end position="335"/>
    </location>
</feature>
<feature type="compositionally biased region" description="Polar residues" evidence="1">
    <location>
        <begin position="150"/>
        <end position="161"/>
    </location>
</feature>
<name>A0A8H7TBY4_9HELO</name>
<feature type="compositionally biased region" description="Low complexity" evidence="1">
    <location>
        <begin position="247"/>
        <end position="264"/>
    </location>
</feature>
<feature type="compositionally biased region" description="Basic and acidic residues" evidence="1">
    <location>
        <begin position="216"/>
        <end position="237"/>
    </location>
</feature>
<dbReference type="AlphaFoldDB" id="A0A8H7TBY4"/>
<evidence type="ECO:0000256" key="1">
    <source>
        <dbReference type="SAM" id="MobiDB-lite"/>
    </source>
</evidence>
<comment type="caution">
    <text evidence="2">The sequence shown here is derived from an EMBL/GenBank/DDBJ whole genome shotgun (WGS) entry which is preliminary data.</text>
</comment>
<feature type="compositionally biased region" description="Basic and acidic residues" evidence="1">
    <location>
        <begin position="621"/>
        <end position="639"/>
    </location>
</feature>
<evidence type="ECO:0008006" key="4">
    <source>
        <dbReference type="Google" id="ProtNLM"/>
    </source>
</evidence>
<gene>
    <name evidence="2" type="ORF">IFR04_010858</name>
</gene>
<reference evidence="2" key="1">
    <citation type="submission" date="2021-02" db="EMBL/GenBank/DDBJ databases">
        <title>Genome sequence Cadophora malorum strain M34.</title>
        <authorList>
            <person name="Stefanovic E."/>
            <person name="Vu D."/>
            <person name="Scully C."/>
            <person name="Dijksterhuis J."/>
            <person name="Roader J."/>
            <person name="Houbraken J."/>
        </authorList>
    </citation>
    <scope>NUCLEOTIDE SEQUENCE</scope>
    <source>
        <strain evidence="2">M34</strain>
    </source>
</reference>
<dbReference type="Proteomes" id="UP000664132">
    <property type="component" value="Unassembled WGS sequence"/>
</dbReference>
<accession>A0A8H7TBY4</accession>
<feature type="compositionally biased region" description="Basic and acidic residues" evidence="1">
    <location>
        <begin position="506"/>
        <end position="523"/>
    </location>
</feature>
<feature type="compositionally biased region" description="Low complexity" evidence="1">
    <location>
        <begin position="186"/>
        <end position="196"/>
    </location>
</feature>
<feature type="compositionally biased region" description="Basic and acidic residues" evidence="1">
    <location>
        <begin position="564"/>
        <end position="582"/>
    </location>
</feature>
<sequence>MSGGVRNLRAMFEKDSSPPDRGRSPGESTTGGASTGTSPRPLSKVRTSFVTVVGTGGQQGLGLKRDMSGEPSMQKRRASFSIDEEDNPMATLERKTSIATEKEARKNSSVIEEAIPENALQESDTKLSSGSDQRKDHIKPTAKVEEKKPTTGTNGHANGTSKPAAKPVEKSKPVEKKQMSRPPPISTAKSAAAPKLSPKKTKEPVPRTPTTPGMSRSKELPTKTPDKKSEKKVEKKSSRASLAPSHTSKPASKPPTAAAQGAAAKTRIPASPPQTGFHKPRPKSPTRPVKLPASLTAHTASSGSKTATGAVPPPRQSLSRASGNVQSSNSLQAHHTSTRSPSRASTTTTKSTLTRKPSTLKSGSSRPSLGPPPGALKKQPSRQSLPSSAPADDSFLARMMRPTTSSASKTADKPLTPPKRSQSVKRPATRDGLPKHATSLGSPATRKHKDVSPARHAPRPVSKVAAKVEKVVAKVAPAKKEAKSETKDATVEKPAVPAETAAVDSVKSEVEEKPAEAEPAHVEEVVVKEIEEVIPETVVEEPVAKEQATVEEEGVAPVEEEKVEPEPVKEEATPEPVVEKNDTPVVEEPTPAVEEPASPVVEEPERAEGESAEVAAASPEVETKVEEPDKIEEPVKVEEPEPANTESLPSPKEDKPAPAEDPADVAAREEMARMNAEFLKAAGLSK</sequence>
<feature type="region of interest" description="Disordered" evidence="1">
    <location>
        <begin position="539"/>
        <end position="667"/>
    </location>
</feature>
<proteinExistence type="predicted"/>
<feature type="region of interest" description="Disordered" evidence="1">
    <location>
        <begin position="1"/>
        <end position="523"/>
    </location>
</feature>
<dbReference type="EMBL" id="JAFJYH010000200">
    <property type="protein sequence ID" value="KAG4416033.1"/>
    <property type="molecule type" value="Genomic_DNA"/>
</dbReference>
<feature type="compositionally biased region" description="Basic and acidic residues" evidence="1">
    <location>
        <begin position="466"/>
        <end position="491"/>
    </location>
</feature>
<feature type="compositionally biased region" description="Polar residues" evidence="1">
    <location>
        <begin position="120"/>
        <end position="131"/>
    </location>
</feature>
<feature type="compositionally biased region" description="Low complexity" evidence="1">
    <location>
        <begin position="584"/>
        <end position="601"/>
    </location>
</feature>
<organism evidence="2 3">
    <name type="scientific">Cadophora malorum</name>
    <dbReference type="NCBI Taxonomy" id="108018"/>
    <lineage>
        <taxon>Eukaryota</taxon>
        <taxon>Fungi</taxon>
        <taxon>Dikarya</taxon>
        <taxon>Ascomycota</taxon>
        <taxon>Pezizomycotina</taxon>
        <taxon>Leotiomycetes</taxon>
        <taxon>Helotiales</taxon>
        <taxon>Ploettnerulaceae</taxon>
        <taxon>Cadophora</taxon>
    </lineage>
</organism>
<feature type="compositionally biased region" description="Basic and acidic residues" evidence="1">
    <location>
        <begin position="11"/>
        <end position="24"/>
    </location>
</feature>